<name>A0AAD8ZT08_9TELE</name>
<dbReference type="GO" id="GO:0070534">
    <property type="term" value="P:protein K63-linked ubiquitination"/>
    <property type="evidence" value="ECO:0007669"/>
    <property type="project" value="TreeGrafter"/>
</dbReference>
<dbReference type="InterPro" id="IPR035983">
    <property type="entry name" value="Hect_E3_ubiquitin_ligase"/>
</dbReference>
<protein>
    <recommendedName>
        <fullName evidence="8">NEDD4-like E3 ubiquitin-protein ligase WWP2</fullName>
        <ecNumber evidence="3">2.3.2.26</ecNumber>
    </recommendedName>
    <alternativeName>
        <fullName evidence="9">HECT-type E3 ubiquitin transferase WWP2</fullName>
    </alternativeName>
    <alternativeName>
        <fullName evidence="10">WW domain-containing protein 2</fullName>
    </alternativeName>
</protein>
<feature type="region of interest" description="Disordered" evidence="12">
    <location>
        <begin position="172"/>
        <end position="300"/>
    </location>
</feature>
<evidence type="ECO:0000313" key="16">
    <source>
        <dbReference type="EMBL" id="KAK1804684.1"/>
    </source>
</evidence>
<evidence type="ECO:0000256" key="10">
    <source>
        <dbReference type="ARBA" id="ARBA00080877"/>
    </source>
</evidence>
<evidence type="ECO:0000256" key="12">
    <source>
        <dbReference type="SAM" id="MobiDB-lite"/>
    </source>
</evidence>
<dbReference type="Gene3D" id="2.60.40.150">
    <property type="entry name" value="C2 domain"/>
    <property type="match status" value="1"/>
</dbReference>
<feature type="domain" description="C2" evidence="13">
    <location>
        <begin position="1"/>
        <end position="116"/>
    </location>
</feature>
<dbReference type="SUPFAM" id="SSF51045">
    <property type="entry name" value="WW domain"/>
    <property type="match status" value="4"/>
</dbReference>
<dbReference type="FunFam" id="2.20.70.10:FF:000005">
    <property type="entry name" value="E3 ubiquitin-protein ligase"/>
    <property type="match status" value="1"/>
</dbReference>
<dbReference type="PROSITE" id="PS50004">
    <property type="entry name" value="C2"/>
    <property type="match status" value="1"/>
</dbReference>
<dbReference type="InterPro" id="IPR000008">
    <property type="entry name" value="C2_dom"/>
</dbReference>
<dbReference type="InterPro" id="IPR036020">
    <property type="entry name" value="WW_dom_sf"/>
</dbReference>
<dbReference type="GO" id="GO:0061630">
    <property type="term" value="F:ubiquitin protein ligase activity"/>
    <property type="evidence" value="ECO:0007669"/>
    <property type="project" value="UniProtKB-EC"/>
</dbReference>
<feature type="compositionally biased region" description="Polar residues" evidence="12">
    <location>
        <begin position="178"/>
        <end position="203"/>
    </location>
</feature>
<feature type="domain" description="WW" evidence="14">
    <location>
        <begin position="295"/>
        <end position="328"/>
    </location>
</feature>
<keyword evidence="5" id="KW-0808">Transferase</keyword>
<dbReference type="Proteomes" id="UP001239994">
    <property type="component" value="Unassembled WGS sequence"/>
</dbReference>
<dbReference type="InterPro" id="IPR050409">
    <property type="entry name" value="E3_ubiq-protein_ligase"/>
</dbReference>
<keyword evidence="4" id="KW-0597">Phosphoprotein</keyword>
<dbReference type="InterPro" id="IPR001202">
    <property type="entry name" value="WW_dom"/>
</dbReference>
<evidence type="ECO:0000256" key="4">
    <source>
        <dbReference type="ARBA" id="ARBA00022553"/>
    </source>
</evidence>
<dbReference type="SMART" id="SM00239">
    <property type="entry name" value="C2"/>
    <property type="match status" value="1"/>
</dbReference>
<dbReference type="GO" id="GO:0005737">
    <property type="term" value="C:cytoplasm"/>
    <property type="evidence" value="ECO:0007669"/>
    <property type="project" value="TreeGrafter"/>
</dbReference>
<feature type="domain" description="HECT" evidence="15">
    <location>
        <begin position="532"/>
        <end position="563"/>
    </location>
</feature>
<evidence type="ECO:0000259" key="14">
    <source>
        <dbReference type="PROSITE" id="PS50020"/>
    </source>
</evidence>
<dbReference type="Gene3D" id="2.20.70.10">
    <property type="match status" value="3"/>
</dbReference>
<dbReference type="AlphaFoldDB" id="A0AAD8ZT08"/>
<dbReference type="GO" id="GO:0000122">
    <property type="term" value="P:negative regulation of transcription by RNA polymerase II"/>
    <property type="evidence" value="ECO:0007669"/>
    <property type="project" value="TreeGrafter"/>
</dbReference>
<evidence type="ECO:0000256" key="7">
    <source>
        <dbReference type="ARBA" id="ARBA00022786"/>
    </source>
</evidence>
<evidence type="ECO:0000256" key="8">
    <source>
        <dbReference type="ARBA" id="ARBA00068341"/>
    </source>
</evidence>
<organism evidence="16 17">
    <name type="scientific">Electrophorus voltai</name>
    <dbReference type="NCBI Taxonomy" id="2609070"/>
    <lineage>
        <taxon>Eukaryota</taxon>
        <taxon>Metazoa</taxon>
        <taxon>Chordata</taxon>
        <taxon>Craniata</taxon>
        <taxon>Vertebrata</taxon>
        <taxon>Euteleostomi</taxon>
        <taxon>Actinopterygii</taxon>
        <taxon>Neopterygii</taxon>
        <taxon>Teleostei</taxon>
        <taxon>Ostariophysi</taxon>
        <taxon>Gymnotiformes</taxon>
        <taxon>Gymnotoidei</taxon>
        <taxon>Gymnotidae</taxon>
        <taxon>Electrophorus</taxon>
    </lineage>
</organism>
<evidence type="ECO:0000256" key="2">
    <source>
        <dbReference type="ARBA" id="ARBA00004906"/>
    </source>
</evidence>
<evidence type="ECO:0000256" key="11">
    <source>
        <dbReference type="PROSITE-ProRule" id="PRU00104"/>
    </source>
</evidence>
<keyword evidence="7 11" id="KW-0833">Ubl conjugation pathway</keyword>
<evidence type="ECO:0000256" key="5">
    <source>
        <dbReference type="ARBA" id="ARBA00022679"/>
    </source>
</evidence>
<feature type="domain" description="WW" evidence="14">
    <location>
        <begin position="400"/>
        <end position="432"/>
    </location>
</feature>
<comment type="pathway">
    <text evidence="2">Protein modification; protein ubiquitination.</text>
</comment>
<proteinExistence type="predicted"/>
<evidence type="ECO:0000256" key="9">
    <source>
        <dbReference type="ARBA" id="ARBA00076021"/>
    </source>
</evidence>
<dbReference type="Gene3D" id="3.90.1750.10">
    <property type="entry name" value="Hect, E3 ligase catalytic domains"/>
    <property type="match status" value="1"/>
</dbReference>
<dbReference type="PANTHER" id="PTHR11254">
    <property type="entry name" value="HECT DOMAIN UBIQUITIN-PROTEIN LIGASE"/>
    <property type="match status" value="1"/>
</dbReference>
<feature type="domain" description="WW" evidence="14">
    <location>
        <begin position="325"/>
        <end position="358"/>
    </location>
</feature>
<comment type="caution">
    <text evidence="11">Lacks conserved residue(s) required for the propagation of feature annotation.</text>
</comment>
<accession>A0AAD8ZT08</accession>
<dbReference type="Pfam" id="PF00397">
    <property type="entry name" value="WW"/>
    <property type="match status" value="4"/>
</dbReference>
<evidence type="ECO:0000259" key="13">
    <source>
        <dbReference type="PROSITE" id="PS50004"/>
    </source>
</evidence>
<sequence>MAAAGMSRPGGVQGTEKSQLTLKVVSARPQSARVSRLSSFVEVTADGLSSETKKTGKRSGQQELQWNEDLTLNVTPQSHLHLKLWSCHTLRRELLGSASIDLLDTLRTHHGKMENLELCLVLQTENKGLVVAGGELNVCLDGLVVDLGSLPNGSSATDKMLPTDAMNLHWSQNEERTSTASPHSRSQRQSTAGSSAASPGRSKTGTPNPPPTVTNGDLEREPDVSDNHTDELPEEGLEDGHVTLSCHTAPPSSQSLTPAVPGNSPTTDPDNAAPPPPADTALPTAEDQPSEPVVESLPAGWEQRVLPHGRVYYVDHNTKTTTWERPLPPGWEKRVDHRGRFYYVDHNTRTTTWQRPTVESVRCYEQWQTQRSQLQGAMHQFNQRYLYQSSGAPVENDPLGSLPPGWEKRQDNGRVYFVNHNTRTTQWEDPRTQGMVQEPPLPPGWEMKYTSEGVRYFVDHNSRTTTFKDPRPGFESGSRQGGSPGAYDRSFRWKYHQFRFLCHSNALPSHVKISVSRQTLFEDSFQQIMNMKPYDLRRRLYIIMRGEEGLDYGGIARQCHCLLPPPPCVLETLLVVMGNSPPGVWTPSWCLDPLLVVFACWSWCLSSGFTL</sequence>
<gene>
    <name evidence="16" type="ORF">P4O66_020667</name>
</gene>
<dbReference type="GO" id="GO:0061629">
    <property type="term" value="F:RNA polymerase II-specific DNA-binding transcription factor binding"/>
    <property type="evidence" value="ECO:0007669"/>
    <property type="project" value="UniProtKB-ARBA"/>
</dbReference>
<dbReference type="PROSITE" id="PS01159">
    <property type="entry name" value="WW_DOMAIN_1"/>
    <property type="match status" value="4"/>
</dbReference>
<dbReference type="FunFam" id="2.20.70.10:FF:000009">
    <property type="entry name" value="E3 ubiquitin-protein ligase"/>
    <property type="match status" value="1"/>
</dbReference>
<dbReference type="GO" id="GO:0034765">
    <property type="term" value="P:regulation of monoatomic ion transmembrane transport"/>
    <property type="evidence" value="ECO:0007669"/>
    <property type="project" value="TreeGrafter"/>
</dbReference>
<dbReference type="CDD" id="cd00201">
    <property type="entry name" value="WW"/>
    <property type="match status" value="4"/>
</dbReference>
<dbReference type="SMART" id="SM00456">
    <property type="entry name" value="WW"/>
    <property type="match status" value="4"/>
</dbReference>
<dbReference type="InterPro" id="IPR000569">
    <property type="entry name" value="HECT_dom"/>
</dbReference>
<evidence type="ECO:0000313" key="17">
    <source>
        <dbReference type="Proteomes" id="UP001239994"/>
    </source>
</evidence>
<dbReference type="PANTHER" id="PTHR11254:SF396">
    <property type="entry name" value="NEDD4-LIKE E3 UBIQUITIN-PROTEIN LIGASE WWP2"/>
    <property type="match status" value="1"/>
</dbReference>
<reference evidence="16" key="1">
    <citation type="submission" date="2023-03" db="EMBL/GenBank/DDBJ databases">
        <title>Electrophorus voltai genome.</title>
        <authorList>
            <person name="Bian C."/>
        </authorList>
    </citation>
    <scope>NUCLEOTIDE SEQUENCE</scope>
    <source>
        <strain evidence="16">CB-2022</strain>
        <tissue evidence="16">Muscle</tissue>
    </source>
</reference>
<evidence type="ECO:0000256" key="1">
    <source>
        <dbReference type="ARBA" id="ARBA00000885"/>
    </source>
</evidence>
<keyword evidence="6" id="KW-0677">Repeat</keyword>
<dbReference type="SUPFAM" id="SSF49562">
    <property type="entry name" value="C2 domain (Calcium/lipid-binding domain, CaLB)"/>
    <property type="match status" value="1"/>
</dbReference>
<dbReference type="Pfam" id="PF00168">
    <property type="entry name" value="C2"/>
    <property type="match status" value="1"/>
</dbReference>
<dbReference type="PROSITE" id="PS50020">
    <property type="entry name" value="WW_DOMAIN_2"/>
    <property type="match status" value="4"/>
</dbReference>
<comment type="caution">
    <text evidence="16">The sequence shown here is derived from an EMBL/GenBank/DDBJ whole genome shotgun (WGS) entry which is preliminary data.</text>
</comment>
<dbReference type="InterPro" id="IPR035892">
    <property type="entry name" value="C2_domain_sf"/>
</dbReference>
<dbReference type="SUPFAM" id="SSF56204">
    <property type="entry name" value="Hect, E3 ligase catalytic domain"/>
    <property type="match status" value="1"/>
</dbReference>
<dbReference type="PROSITE" id="PS50237">
    <property type="entry name" value="HECT"/>
    <property type="match status" value="1"/>
</dbReference>
<feature type="compositionally biased region" description="Basic and acidic residues" evidence="12">
    <location>
        <begin position="217"/>
        <end position="231"/>
    </location>
</feature>
<dbReference type="FunFam" id="2.20.70.10:FF:000023">
    <property type="entry name" value="E3 ubiquitin-protein ligase"/>
    <property type="match status" value="1"/>
</dbReference>
<dbReference type="FunFam" id="2.60.40.150:FF:000082">
    <property type="entry name" value="E3 ubiquitin-protein ligase"/>
    <property type="match status" value="1"/>
</dbReference>
<dbReference type="GO" id="GO:0005634">
    <property type="term" value="C:nucleus"/>
    <property type="evidence" value="ECO:0007669"/>
    <property type="project" value="UniProtKB-ARBA"/>
</dbReference>
<dbReference type="EC" id="2.3.2.26" evidence="3"/>
<dbReference type="GO" id="GO:0043161">
    <property type="term" value="P:proteasome-mediated ubiquitin-dependent protein catabolic process"/>
    <property type="evidence" value="ECO:0007669"/>
    <property type="project" value="TreeGrafter"/>
</dbReference>
<evidence type="ECO:0000259" key="15">
    <source>
        <dbReference type="PROSITE" id="PS50237"/>
    </source>
</evidence>
<evidence type="ECO:0000256" key="6">
    <source>
        <dbReference type="ARBA" id="ARBA00022737"/>
    </source>
</evidence>
<comment type="catalytic activity">
    <reaction evidence="1">
        <text>S-ubiquitinyl-[E2 ubiquitin-conjugating enzyme]-L-cysteine + [acceptor protein]-L-lysine = [E2 ubiquitin-conjugating enzyme]-L-cysteine + N(6)-ubiquitinyl-[acceptor protein]-L-lysine.</text>
        <dbReference type="EC" id="2.3.2.26"/>
    </reaction>
</comment>
<dbReference type="CDD" id="cd04021">
    <property type="entry name" value="C2_E3_ubiquitin_ligase"/>
    <property type="match status" value="1"/>
</dbReference>
<keyword evidence="17" id="KW-1185">Reference proteome</keyword>
<dbReference type="EMBL" id="JAROKS010000004">
    <property type="protein sequence ID" value="KAK1804684.1"/>
    <property type="molecule type" value="Genomic_DNA"/>
</dbReference>
<feature type="region of interest" description="Disordered" evidence="12">
    <location>
        <begin position="466"/>
        <end position="485"/>
    </location>
</feature>
<dbReference type="GO" id="GO:0140678">
    <property type="term" value="F:molecular function inhibitor activity"/>
    <property type="evidence" value="ECO:0007669"/>
    <property type="project" value="UniProtKB-ARBA"/>
</dbReference>
<feature type="domain" description="WW" evidence="14">
    <location>
        <begin position="439"/>
        <end position="472"/>
    </location>
</feature>
<evidence type="ECO:0000256" key="3">
    <source>
        <dbReference type="ARBA" id="ARBA00012485"/>
    </source>
</evidence>